<dbReference type="GO" id="GO:0020037">
    <property type="term" value="F:heme binding"/>
    <property type="evidence" value="ECO:0007669"/>
    <property type="project" value="InterPro"/>
</dbReference>
<dbReference type="HOGENOM" id="CLU_001570_2_2_1"/>
<protein>
    <recommendedName>
        <fullName evidence="14">Cytochrome P450</fullName>
    </recommendedName>
</protein>
<evidence type="ECO:0000256" key="11">
    <source>
        <dbReference type="ARBA" id="ARBA00023136"/>
    </source>
</evidence>
<evidence type="ECO:0000313" key="12">
    <source>
        <dbReference type="EMBL" id="EKM55887.1"/>
    </source>
</evidence>
<keyword evidence="10" id="KW-0503">Monooxygenase</keyword>
<gene>
    <name evidence="12" type="ORF">PHACADRAFT_256818</name>
</gene>
<dbReference type="KEGG" id="pco:PHACADRAFT_256818"/>
<dbReference type="PANTHER" id="PTHR46300">
    <property type="entry name" value="P450, PUTATIVE (EUROFUNG)-RELATED-RELATED"/>
    <property type="match status" value="1"/>
</dbReference>
<dbReference type="GeneID" id="18916666"/>
<name>K5WZG8_PHACS</name>
<dbReference type="GO" id="GO:0016020">
    <property type="term" value="C:membrane"/>
    <property type="evidence" value="ECO:0007669"/>
    <property type="project" value="UniProtKB-SubCell"/>
</dbReference>
<evidence type="ECO:0000256" key="10">
    <source>
        <dbReference type="ARBA" id="ARBA00023033"/>
    </source>
</evidence>
<keyword evidence="11" id="KW-0472">Membrane</keyword>
<dbReference type="Gene3D" id="1.10.630.10">
    <property type="entry name" value="Cytochrome P450"/>
    <property type="match status" value="1"/>
</dbReference>
<evidence type="ECO:0000256" key="3">
    <source>
        <dbReference type="ARBA" id="ARBA00010617"/>
    </source>
</evidence>
<dbReference type="SUPFAM" id="SSF48264">
    <property type="entry name" value="Cytochrome P450"/>
    <property type="match status" value="1"/>
</dbReference>
<comment type="subcellular location">
    <subcellularLocation>
        <location evidence="2">Membrane</location>
        <topology evidence="2">Single-pass membrane protein</topology>
    </subcellularLocation>
</comment>
<dbReference type="AlphaFoldDB" id="K5WZG8"/>
<sequence>MPQGKESPHIYSEWAKKYNSDILHLEVLGTHIVVLNSAKVATELLDKRSKVYSGRVQSVMMFELTGFDRDWGLFDYGDKWKKHLQVHYRHFGPKALQEYHPRMMKGVRTLLRLLHESPEAYVPHLRLMTGSTIISIVYGKEVQSADDQYIKLAEDTIKIFSTIGTPGSFLVDSIPVLKYLPSWFPGAGFKRQAEQWKKTVDAAYELPFNEVKAALRRGDSSPSITRSLLEGLKEGEDTREMEDVIMNVSGMAYPTASDTMIITLTSFILAMLLYPDVQRTVQV</sequence>
<comment type="similarity">
    <text evidence="3">Belongs to the cytochrome P450 family.</text>
</comment>
<dbReference type="InParanoid" id="K5WZG8"/>
<dbReference type="InterPro" id="IPR001128">
    <property type="entry name" value="Cyt_P450"/>
</dbReference>
<comment type="cofactor">
    <cofactor evidence="1">
        <name>heme</name>
        <dbReference type="ChEBI" id="CHEBI:30413"/>
    </cofactor>
</comment>
<evidence type="ECO:0000256" key="7">
    <source>
        <dbReference type="ARBA" id="ARBA00022989"/>
    </source>
</evidence>
<dbReference type="InterPro" id="IPR036396">
    <property type="entry name" value="Cyt_P450_sf"/>
</dbReference>
<evidence type="ECO:0000256" key="8">
    <source>
        <dbReference type="ARBA" id="ARBA00023002"/>
    </source>
</evidence>
<keyword evidence="9" id="KW-0408">Iron</keyword>
<reference evidence="12 13" key="1">
    <citation type="journal article" date="2012" name="BMC Genomics">
        <title>Comparative genomics of the white-rot fungi, Phanerochaete carnosa and P. chrysosporium, to elucidate the genetic basis of the distinct wood types they colonize.</title>
        <authorList>
            <person name="Suzuki H."/>
            <person name="MacDonald J."/>
            <person name="Syed K."/>
            <person name="Salamov A."/>
            <person name="Hori C."/>
            <person name="Aerts A."/>
            <person name="Henrissat B."/>
            <person name="Wiebenga A."/>
            <person name="vanKuyk P.A."/>
            <person name="Barry K."/>
            <person name="Lindquist E."/>
            <person name="LaButti K."/>
            <person name="Lapidus A."/>
            <person name="Lucas S."/>
            <person name="Coutinho P."/>
            <person name="Gong Y."/>
            <person name="Samejima M."/>
            <person name="Mahadevan R."/>
            <person name="Abou-Zaid M."/>
            <person name="de Vries R.P."/>
            <person name="Igarashi K."/>
            <person name="Yadav J.S."/>
            <person name="Grigoriev I.V."/>
            <person name="Master E.R."/>
        </authorList>
    </citation>
    <scope>NUCLEOTIDE SEQUENCE [LARGE SCALE GENOMIC DNA]</scope>
    <source>
        <strain evidence="12 13">HHB-10118-sp</strain>
    </source>
</reference>
<organism evidence="12 13">
    <name type="scientific">Phanerochaete carnosa (strain HHB-10118-sp)</name>
    <name type="common">White-rot fungus</name>
    <name type="synonym">Peniophora carnosa</name>
    <dbReference type="NCBI Taxonomy" id="650164"/>
    <lineage>
        <taxon>Eukaryota</taxon>
        <taxon>Fungi</taxon>
        <taxon>Dikarya</taxon>
        <taxon>Basidiomycota</taxon>
        <taxon>Agaricomycotina</taxon>
        <taxon>Agaricomycetes</taxon>
        <taxon>Polyporales</taxon>
        <taxon>Phanerochaetaceae</taxon>
        <taxon>Phanerochaete</taxon>
    </lineage>
</organism>
<dbReference type="GO" id="GO:0005506">
    <property type="term" value="F:iron ion binding"/>
    <property type="evidence" value="ECO:0007669"/>
    <property type="project" value="InterPro"/>
</dbReference>
<keyword evidence="6" id="KW-0479">Metal-binding</keyword>
<evidence type="ECO:0008006" key="14">
    <source>
        <dbReference type="Google" id="ProtNLM"/>
    </source>
</evidence>
<evidence type="ECO:0000256" key="5">
    <source>
        <dbReference type="ARBA" id="ARBA00022692"/>
    </source>
</evidence>
<evidence type="ECO:0000256" key="4">
    <source>
        <dbReference type="ARBA" id="ARBA00022617"/>
    </source>
</evidence>
<dbReference type="Pfam" id="PF00067">
    <property type="entry name" value="p450"/>
    <property type="match status" value="1"/>
</dbReference>
<keyword evidence="4" id="KW-0349">Heme</keyword>
<accession>K5WZG8</accession>
<keyword evidence="13" id="KW-1185">Reference proteome</keyword>
<feature type="non-terminal residue" evidence="12">
    <location>
        <position position="283"/>
    </location>
</feature>
<keyword evidence="7" id="KW-1133">Transmembrane helix</keyword>
<dbReference type="GO" id="GO:0016705">
    <property type="term" value="F:oxidoreductase activity, acting on paired donors, with incorporation or reduction of molecular oxygen"/>
    <property type="evidence" value="ECO:0007669"/>
    <property type="project" value="InterPro"/>
</dbReference>
<dbReference type="EMBL" id="JH930472">
    <property type="protein sequence ID" value="EKM55887.1"/>
    <property type="molecule type" value="Genomic_DNA"/>
</dbReference>
<keyword evidence="8" id="KW-0560">Oxidoreductase</keyword>
<dbReference type="PANTHER" id="PTHR46300:SF7">
    <property type="entry name" value="P450, PUTATIVE (EUROFUNG)-RELATED"/>
    <property type="match status" value="1"/>
</dbReference>
<evidence type="ECO:0000256" key="1">
    <source>
        <dbReference type="ARBA" id="ARBA00001971"/>
    </source>
</evidence>
<dbReference type="OrthoDB" id="2789670at2759"/>
<evidence type="ECO:0000256" key="9">
    <source>
        <dbReference type="ARBA" id="ARBA00023004"/>
    </source>
</evidence>
<evidence type="ECO:0000256" key="2">
    <source>
        <dbReference type="ARBA" id="ARBA00004167"/>
    </source>
</evidence>
<evidence type="ECO:0000313" key="13">
    <source>
        <dbReference type="Proteomes" id="UP000008370"/>
    </source>
</evidence>
<dbReference type="GO" id="GO:0004497">
    <property type="term" value="F:monooxygenase activity"/>
    <property type="evidence" value="ECO:0007669"/>
    <property type="project" value="UniProtKB-KW"/>
</dbReference>
<evidence type="ECO:0000256" key="6">
    <source>
        <dbReference type="ARBA" id="ARBA00022723"/>
    </source>
</evidence>
<dbReference type="RefSeq" id="XP_007396194.1">
    <property type="nucleotide sequence ID" value="XM_007396132.1"/>
</dbReference>
<proteinExistence type="inferred from homology"/>
<dbReference type="Proteomes" id="UP000008370">
    <property type="component" value="Unassembled WGS sequence"/>
</dbReference>
<keyword evidence="5" id="KW-0812">Transmembrane</keyword>
<dbReference type="InterPro" id="IPR050364">
    <property type="entry name" value="Cytochrome_P450_fung"/>
</dbReference>